<feature type="region of interest" description="Disordered" evidence="1">
    <location>
        <begin position="42"/>
        <end position="63"/>
    </location>
</feature>
<evidence type="ECO:0000313" key="3">
    <source>
        <dbReference type="Proteomes" id="UP000663193"/>
    </source>
</evidence>
<keyword evidence="3" id="KW-1185">Reference proteome</keyword>
<dbReference type="VEuPathDB" id="FungiDB:JI435_412600"/>
<evidence type="ECO:0000256" key="1">
    <source>
        <dbReference type="SAM" id="MobiDB-lite"/>
    </source>
</evidence>
<dbReference type="AlphaFoldDB" id="A0A7U2F5E9"/>
<organism evidence="2 3">
    <name type="scientific">Phaeosphaeria nodorum (strain SN15 / ATCC MYA-4574 / FGSC 10173)</name>
    <name type="common">Glume blotch fungus</name>
    <name type="synonym">Parastagonospora nodorum</name>
    <dbReference type="NCBI Taxonomy" id="321614"/>
    <lineage>
        <taxon>Eukaryota</taxon>
        <taxon>Fungi</taxon>
        <taxon>Dikarya</taxon>
        <taxon>Ascomycota</taxon>
        <taxon>Pezizomycotina</taxon>
        <taxon>Dothideomycetes</taxon>
        <taxon>Pleosporomycetidae</taxon>
        <taxon>Pleosporales</taxon>
        <taxon>Pleosporineae</taxon>
        <taxon>Phaeosphaeriaceae</taxon>
        <taxon>Parastagonospora</taxon>
    </lineage>
</organism>
<reference evidence="3" key="1">
    <citation type="journal article" date="2021" name="BMC Genomics">
        <title>Chromosome-level genome assembly and manually-curated proteome of model necrotroph Parastagonospora nodorum Sn15 reveals a genome-wide trove of candidate effector homologs, and redundancy of virulence-related functions within an accessory chromosome.</title>
        <authorList>
            <person name="Bertazzoni S."/>
            <person name="Jones D.A.B."/>
            <person name="Phan H.T."/>
            <person name="Tan K.-C."/>
            <person name="Hane J.K."/>
        </authorList>
    </citation>
    <scope>NUCLEOTIDE SEQUENCE [LARGE SCALE GENOMIC DNA]</scope>
    <source>
        <strain evidence="3">SN15 / ATCC MYA-4574 / FGSC 10173)</strain>
    </source>
</reference>
<evidence type="ECO:0000313" key="2">
    <source>
        <dbReference type="EMBL" id="QRC98811.1"/>
    </source>
</evidence>
<name>A0A7U2F5E9_PHANO</name>
<dbReference type="EMBL" id="CP069031">
    <property type="protein sequence ID" value="QRC98811.1"/>
    <property type="molecule type" value="Genomic_DNA"/>
</dbReference>
<sequence>MSLFTCRYRLAFVAYLIHSSLSQFYFTPESKIHVASTTPKHMCSTSTRASRAPHTKSRGETPT</sequence>
<dbReference type="Proteomes" id="UP000663193">
    <property type="component" value="Chromosome 9"/>
</dbReference>
<gene>
    <name evidence="2" type="ORF">JI435_412600</name>
</gene>
<protein>
    <submittedName>
        <fullName evidence="2">Uncharacterized protein</fullName>
    </submittedName>
</protein>
<proteinExistence type="predicted"/>
<accession>A0A7U2F5E9</accession>